<keyword evidence="3" id="KW-0337">GPI-anchor biosynthesis</keyword>
<dbReference type="EMBL" id="CP072753">
    <property type="protein sequence ID" value="QUC15884.1"/>
    <property type="molecule type" value="Genomic_DNA"/>
</dbReference>
<reference evidence="10" key="3">
    <citation type="submission" date="2020-03" db="EMBL/GenBank/DDBJ databases">
        <title>A mixture of massive structural variations and highly conserved coding sequences in Ustilaginoidea virens genome.</title>
        <authorList>
            <person name="Zhang K."/>
            <person name="Zhao Z."/>
            <person name="Zhang Z."/>
            <person name="Li Y."/>
            <person name="Hsiang T."/>
            <person name="Sun W."/>
        </authorList>
    </citation>
    <scope>NUCLEOTIDE SEQUENCE</scope>
    <source>
        <strain evidence="10">UV-8b</strain>
    </source>
</reference>
<proteinExistence type="predicted"/>
<dbReference type="UniPathway" id="UPA00196"/>
<keyword evidence="5" id="KW-0256">Endoplasmic reticulum</keyword>
<evidence type="ECO:0000256" key="8">
    <source>
        <dbReference type="SAM" id="Phobius"/>
    </source>
</evidence>
<name>A0A063BUS1_USTVR</name>
<evidence type="ECO:0000256" key="3">
    <source>
        <dbReference type="ARBA" id="ARBA00022502"/>
    </source>
</evidence>
<evidence type="ECO:0000313" key="11">
    <source>
        <dbReference type="Proteomes" id="UP000027002"/>
    </source>
</evidence>
<dbReference type="Pfam" id="PF06699">
    <property type="entry name" value="PIG-F"/>
    <property type="match status" value="1"/>
</dbReference>
<gene>
    <name evidence="10" type="ORF">UV8b_00125</name>
    <name evidence="9" type="ORF">UVI_02064180</name>
</gene>
<dbReference type="KEGG" id="uvi:66060903"/>
<dbReference type="HOGENOM" id="CLU_069429_1_0_1"/>
<keyword evidence="7 8" id="KW-0472">Membrane</keyword>
<protein>
    <submittedName>
        <fullName evidence="9">Uncharacterized protein</fullName>
    </submittedName>
</protein>
<dbReference type="GO" id="GO:0006506">
    <property type="term" value="P:GPI anchor biosynthetic process"/>
    <property type="evidence" value="ECO:0007669"/>
    <property type="project" value="UniProtKB-UniPathway"/>
</dbReference>
<evidence type="ECO:0000256" key="6">
    <source>
        <dbReference type="ARBA" id="ARBA00022989"/>
    </source>
</evidence>
<accession>A0A063BUS1</accession>
<feature type="transmembrane region" description="Helical" evidence="8">
    <location>
        <begin position="176"/>
        <end position="199"/>
    </location>
</feature>
<evidence type="ECO:0000313" key="12">
    <source>
        <dbReference type="Proteomes" id="UP000054053"/>
    </source>
</evidence>
<organism evidence="9 12">
    <name type="scientific">Ustilaginoidea virens</name>
    <name type="common">Rice false smut fungus</name>
    <name type="synonym">Villosiclava virens</name>
    <dbReference type="NCBI Taxonomy" id="1159556"/>
    <lineage>
        <taxon>Eukaryota</taxon>
        <taxon>Fungi</taxon>
        <taxon>Dikarya</taxon>
        <taxon>Ascomycota</taxon>
        <taxon>Pezizomycotina</taxon>
        <taxon>Sordariomycetes</taxon>
        <taxon>Hypocreomycetidae</taxon>
        <taxon>Hypocreales</taxon>
        <taxon>Clavicipitaceae</taxon>
        <taxon>Ustilaginoidea</taxon>
    </lineage>
</organism>
<keyword evidence="6 8" id="KW-1133">Transmembrane helix</keyword>
<reference evidence="9" key="1">
    <citation type="journal article" date="2016" name="Genome Announc.">
        <title>Genome Sequence of Ustilaginoidea virens IPU010, a Rice Pathogenic Fungus Causing False Smut.</title>
        <authorList>
            <person name="Kumagai T."/>
            <person name="Ishii T."/>
            <person name="Terai G."/>
            <person name="Umemura M."/>
            <person name="Machida M."/>
            <person name="Asai K."/>
        </authorList>
    </citation>
    <scope>NUCLEOTIDE SEQUENCE [LARGE SCALE GENOMIC DNA]</scope>
    <source>
        <strain evidence="9">IPU010</strain>
    </source>
</reference>
<evidence type="ECO:0000256" key="2">
    <source>
        <dbReference type="ARBA" id="ARBA00004687"/>
    </source>
</evidence>
<dbReference type="GeneID" id="66060903"/>
<feature type="transmembrane region" description="Helical" evidence="8">
    <location>
        <begin position="109"/>
        <end position="138"/>
    </location>
</feature>
<dbReference type="OrthoDB" id="17366at2759"/>
<evidence type="ECO:0000256" key="4">
    <source>
        <dbReference type="ARBA" id="ARBA00022692"/>
    </source>
</evidence>
<dbReference type="Proteomes" id="UP000054053">
    <property type="component" value="Unassembled WGS sequence"/>
</dbReference>
<comment type="subcellular location">
    <subcellularLocation>
        <location evidence="1">Endoplasmic reticulum membrane</location>
        <topology evidence="1">Multi-pass membrane protein</topology>
    </subcellularLocation>
</comment>
<feature type="transmembrane region" description="Helical" evidence="8">
    <location>
        <begin position="144"/>
        <end position="164"/>
    </location>
</feature>
<evidence type="ECO:0000313" key="10">
    <source>
        <dbReference type="EMBL" id="QUC15884.1"/>
    </source>
</evidence>
<dbReference type="Proteomes" id="UP000027002">
    <property type="component" value="Chromosome 1"/>
</dbReference>
<evidence type="ECO:0000256" key="7">
    <source>
        <dbReference type="ARBA" id="ARBA00023136"/>
    </source>
</evidence>
<keyword evidence="11" id="KW-1185">Reference proteome</keyword>
<feature type="transmembrane region" description="Helical" evidence="8">
    <location>
        <begin position="219"/>
        <end position="239"/>
    </location>
</feature>
<sequence length="251" mass="26198">MSSTIAKEHSAQASDAKSRPGIQPVAILDSPLSKPVALVRPAVLLGLLALGFNDLVAEPVSTLRNALPVVALAQAAYAVVCLPIAGSSHTTTCKKLRPGEKRKVDANSANAISTAILALLLASLSTPIIHVLFVLFGAPFLDHVPHTLLCAAHFSLVGLFPIFYTRGVDGQALTTIAAAAAPLDETFGGLAGAVLGAWLGAVPIPLDWDREWQKWPVTILVGMYAGSMLGSWMSGALLYGKQLGETSSKDE</sequence>
<dbReference type="RefSeq" id="XP_042993557.1">
    <property type="nucleotide sequence ID" value="XM_043137623.1"/>
</dbReference>
<comment type="pathway">
    <text evidence="2">Glycolipid biosynthesis; glycosylphosphatidylinositol-anchor biosynthesis.</text>
</comment>
<evidence type="ECO:0000256" key="5">
    <source>
        <dbReference type="ARBA" id="ARBA00022824"/>
    </source>
</evidence>
<dbReference type="STRING" id="1159556.A0A063BUS1"/>
<keyword evidence="4 8" id="KW-0812">Transmembrane</keyword>
<evidence type="ECO:0000256" key="1">
    <source>
        <dbReference type="ARBA" id="ARBA00004477"/>
    </source>
</evidence>
<dbReference type="InterPro" id="IPR009580">
    <property type="entry name" value="GPI_biosynthesis_protein_Pig-F"/>
</dbReference>
<dbReference type="EMBL" id="BBTG02000107">
    <property type="protein sequence ID" value="GAO19465.1"/>
    <property type="molecule type" value="Genomic_DNA"/>
</dbReference>
<evidence type="ECO:0000313" key="9">
    <source>
        <dbReference type="EMBL" id="GAO19465.1"/>
    </source>
</evidence>
<dbReference type="GO" id="GO:0005789">
    <property type="term" value="C:endoplasmic reticulum membrane"/>
    <property type="evidence" value="ECO:0007669"/>
    <property type="project" value="UniProtKB-SubCell"/>
</dbReference>
<dbReference type="AlphaFoldDB" id="A0A063BUS1"/>
<reference evidence="12" key="2">
    <citation type="journal article" date="2016" name="Genome Announc.">
        <title>Genome sequence of Ustilaginoidea virens IPU010, a rice pathogenic fungus causing false smut.</title>
        <authorList>
            <person name="Kumagai T."/>
            <person name="Ishii T."/>
            <person name="Terai G."/>
            <person name="Umemura M."/>
            <person name="Machida M."/>
            <person name="Asai K."/>
        </authorList>
    </citation>
    <scope>NUCLEOTIDE SEQUENCE [LARGE SCALE GENOMIC DNA]</scope>
    <source>
        <strain evidence="12">IPU010</strain>
    </source>
</reference>